<protein>
    <submittedName>
        <fullName evidence="1">7-cyano-7-deazaguanine synthase in queuosine biosynthesis</fullName>
    </submittedName>
</protein>
<dbReference type="AlphaFoldDB" id="A0A660KZF8"/>
<comment type="caution">
    <text evidence="1">The sequence shown here is derived from an EMBL/GenBank/DDBJ whole genome shotgun (WGS) entry which is preliminary data.</text>
</comment>
<sequence>MHRLLLTAAGNKLSRLAAEDLLWRPHGEVSSVETTLGPRLEGIGDVPPLYTDFVRLAATVFFVDRTVLRPRMLRRSLDVEVAVHEPVLWEPHSARLGAVLGLLSGDEWTLSFRRRREPRRGTINALDPADVSLLFSGGADSMCGALLARDEGLAALLVSHFDWRNIGGQQTDALEAYEQRLGQRPANIRWRFARRGTQVGSGVAFPNETSRRTRSLLFMAFGGAVGAVTKTDLWIAENGFTSLNPPLSPQSLGALSTRTTHPSFIAGLRETLADVGLDLPVVNRFADMTKGQVFTEATKSLDKTTASEVLSATHSCGKPQRLRGHAPDAQCGVCLGCLVRRGAFIAAGIPDQTVYLEETLSGSARAHWLSDERLSAYRALQERLAVGFGDDDVLGLGLADDADLDGALQLIREGLLELAAVQVS</sequence>
<accession>A0A660KZF8</accession>
<reference evidence="1 2" key="1">
    <citation type="submission" date="2018-10" db="EMBL/GenBank/DDBJ databases">
        <title>Genomic Encyclopedia of Archaeal and Bacterial Type Strains, Phase II (KMG-II): from individual species to whole genera.</title>
        <authorList>
            <person name="Goeker M."/>
        </authorList>
    </citation>
    <scope>NUCLEOTIDE SEQUENCE [LARGE SCALE GENOMIC DNA]</scope>
    <source>
        <strain evidence="1 2">DSM 14954</strain>
    </source>
</reference>
<dbReference type="Gene3D" id="3.40.50.620">
    <property type="entry name" value="HUPs"/>
    <property type="match status" value="1"/>
</dbReference>
<dbReference type="RefSeq" id="WP_170179254.1">
    <property type="nucleotide sequence ID" value="NZ_RBIL01000002.1"/>
</dbReference>
<dbReference type="EMBL" id="RBIL01000002">
    <property type="protein sequence ID" value="RKQ86062.1"/>
    <property type="molecule type" value="Genomic_DNA"/>
</dbReference>
<dbReference type="SUPFAM" id="SSF52402">
    <property type="entry name" value="Adenine nucleotide alpha hydrolases-like"/>
    <property type="match status" value="1"/>
</dbReference>
<evidence type="ECO:0000313" key="2">
    <source>
        <dbReference type="Proteomes" id="UP000278962"/>
    </source>
</evidence>
<keyword evidence="2" id="KW-1185">Reference proteome</keyword>
<name>A0A660KZF8_9ACTN</name>
<evidence type="ECO:0000313" key="1">
    <source>
        <dbReference type="EMBL" id="RKQ86062.1"/>
    </source>
</evidence>
<dbReference type="InterPro" id="IPR014729">
    <property type="entry name" value="Rossmann-like_a/b/a_fold"/>
</dbReference>
<gene>
    <name evidence="1" type="ORF">C8N24_4071</name>
</gene>
<proteinExistence type="predicted"/>
<dbReference type="Proteomes" id="UP000278962">
    <property type="component" value="Unassembled WGS sequence"/>
</dbReference>
<organism evidence="1 2">
    <name type="scientific">Solirubrobacter pauli</name>
    <dbReference type="NCBI Taxonomy" id="166793"/>
    <lineage>
        <taxon>Bacteria</taxon>
        <taxon>Bacillati</taxon>
        <taxon>Actinomycetota</taxon>
        <taxon>Thermoleophilia</taxon>
        <taxon>Solirubrobacterales</taxon>
        <taxon>Solirubrobacteraceae</taxon>
        <taxon>Solirubrobacter</taxon>
    </lineage>
</organism>